<dbReference type="InterPro" id="IPR000731">
    <property type="entry name" value="SSD"/>
</dbReference>
<dbReference type="PRINTS" id="PR00702">
    <property type="entry name" value="ACRIFLAVINRP"/>
</dbReference>
<dbReference type="SUPFAM" id="SSF82866">
    <property type="entry name" value="Multidrug efflux transporter AcrB transmembrane domain"/>
    <property type="match status" value="2"/>
</dbReference>
<feature type="transmembrane region" description="Helical" evidence="6">
    <location>
        <begin position="256"/>
        <end position="274"/>
    </location>
</feature>
<dbReference type="PANTHER" id="PTHR33406">
    <property type="entry name" value="MEMBRANE PROTEIN MJ1562-RELATED"/>
    <property type="match status" value="1"/>
</dbReference>
<accession>A0ABT8M5V5</accession>
<keyword evidence="9" id="KW-1185">Reference proteome</keyword>
<keyword evidence="5 6" id="KW-0472">Membrane</keyword>
<feature type="transmembrane region" description="Helical" evidence="6">
    <location>
        <begin position="230"/>
        <end position="250"/>
    </location>
</feature>
<feature type="transmembrane region" description="Helical" evidence="6">
    <location>
        <begin position="329"/>
        <end position="355"/>
    </location>
</feature>
<keyword evidence="2" id="KW-1003">Cell membrane</keyword>
<dbReference type="Pfam" id="PF03176">
    <property type="entry name" value="MMPL"/>
    <property type="match status" value="2"/>
</dbReference>
<feature type="domain" description="SSD" evidence="7">
    <location>
        <begin position="598"/>
        <end position="728"/>
    </location>
</feature>
<dbReference type="NCBIfam" id="TIGR00921">
    <property type="entry name" value="2A067"/>
    <property type="match status" value="1"/>
</dbReference>
<gene>
    <name evidence="8" type="ORF">FGU65_00045</name>
</gene>
<evidence type="ECO:0000313" key="9">
    <source>
        <dbReference type="Proteomes" id="UP001168338"/>
    </source>
</evidence>
<feature type="transmembrane region" description="Helical" evidence="6">
    <location>
        <begin position="606"/>
        <end position="624"/>
    </location>
</feature>
<evidence type="ECO:0000256" key="2">
    <source>
        <dbReference type="ARBA" id="ARBA00022475"/>
    </source>
</evidence>
<keyword evidence="3 6" id="KW-0812">Transmembrane</keyword>
<dbReference type="PANTHER" id="PTHR33406:SF13">
    <property type="entry name" value="MEMBRANE PROTEIN YDFJ"/>
    <property type="match status" value="1"/>
</dbReference>
<feature type="transmembrane region" description="Helical" evidence="6">
    <location>
        <begin position="12"/>
        <end position="34"/>
    </location>
</feature>
<dbReference type="InterPro" id="IPR001036">
    <property type="entry name" value="Acrflvin-R"/>
</dbReference>
<protein>
    <submittedName>
        <fullName evidence="8">RND family transporter</fullName>
    </submittedName>
</protein>
<feature type="transmembrane region" description="Helical" evidence="6">
    <location>
        <begin position="303"/>
        <end position="323"/>
    </location>
</feature>
<sequence length="748" mass="80858">MKTPFHLIADIINRRPAVVAAVFMLVFIIALYGMGLTTMQTGSDTYLDKDTPRGALLDTYMDTFKSDAVMLLIESDTVLEPETLAYLDRLQQDMLRVRHVTGTSSIVDMVKQANGGELPRSQAEIISAKERVPADLLERYAPSNLMTVGIVTLEPGLTEEVKTQVLDEMESRIVLSDMPPGVQVTVSGDAAFNKQMSEEMGTGMGVLIGAAMLLMVLAVALLFGHVRYRFLPVFVVASGLILTFGIMGLAGIPISMVVIGAFPVLIGIGIDYAIQFQSRFDEEMQTSTLPEAVVATVVNSGPAILYAMIATSLGFIAMWIAPVPMVADFGLICVIGVACCYLAALVIVPTFGTLVKYRPKESTSAVTGAGMEAYDRLLGNLAGRIAKNPIPLIVIFGLVAVAGVQLDSRIPINADEETFVPSDMPAVVDLHKVSRVMGSTESMPIFVRGYGVTKLDTLEWMKDFQDYEITHNDKITSATSIVTYVLQYNNGTMPATDQEAAAVLERIPEETRDQYLSGNTEAVIEFGLVSMENEVALSLVERVNSDLLWMSPPPGITAVPTGMLEMFTNLMNDIAESKITMTVLGFGLILLFLIVVYRKITAISPIIPIIFIVGWNGAIMYLLGIDYSPMTATLGSMTIGVASEYTILIMERYQEERGRGREKIDAIRQAVQKIGTAITVSGMTTVFGFSALLLSSFNIIKNFGVVTVITVGFSLMGAILVMPAVLSLMGRFSQGTSASAAHEEPGPL</sequence>
<comment type="caution">
    <text evidence="8">The sequence shown here is derived from an EMBL/GenBank/DDBJ whole genome shotgun (WGS) entry which is preliminary data.</text>
</comment>
<evidence type="ECO:0000256" key="1">
    <source>
        <dbReference type="ARBA" id="ARBA00004651"/>
    </source>
</evidence>
<keyword evidence="4 6" id="KW-1133">Transmembrane helix</keyword>
<feature type="transmembrane region" description="Helical" evidence="6">
    <location>
        <begin position="674"/>
        <end position="697"/>
    </location>
</feature>
<dbReference type="PROSITE" id="PS50156">
    <property type="entry name" value="SSD"/>
    <property type="match status" value="2"/>
</dbReference>
<feature type="domain" description="SSD" evidence="7">
    <location>
        <begin position="234"/>
        <end position="354"/>
    </location>
</feature>
<evidence type="ECO:0000313" key="8">
    <source>
        <dbReference type="EMBL" id="MDN7023303.1"/>
    </source>
</evidence>
<dbReference type="InterPro" id="IPR050545">
    <property type="entry name" value="Mycobact_MmpL"/>
</dbReference>
<feature type="transmembrane region" description="Helical" evidence="6">
    <location>
        <begin position="579"/>
        <end position="597"/>
    </location>
</feature>
<comment type="subcellular location">
    <subcellularLocation>
        <location evidence="1">Cell membrane</location>
        <topology evidence="1">Multi-pass membrane protein</topology>
    </subcellularLocation>
</comment>
<evidence type="ECO:0000256" key="3">
    <source>
        <dbReference type="ARBA" id="ARBA00022692"/>
    </source>
</evidence>
<dbReference type="Gene3D" id="1.20.1640.10">
    <property type="entry name" value="Multidrug efflux transporter AcrB transmembrane domain"/>
    <property type="match status" value="2"/>
</dbReference>
<dbReference type="Proteomes" id="UP001168338">
    <property type="component" value="Unassembled WGS sequence"/>
</dbReference>
<name>A0ABT8M5V5_9EURY</name>
<dbReference type="InterPro" id="IPR004869">
    <property type="entry name" value="MMPL_dom"/>
</dbReference>
<dbReference type="RefSeq" id="WP_301662359.1">
    <property type="nucleotide sequence ID" value="NZ_VCYH01000001.1"/>
</dbReference>
<dbReference type="EMBL" id="VCYH01000001">
    <property type="protein sequence ID" value="MDN7023303.1"/>
    <property type="molecule type" value="Genomic_DNA"/>
</dbReference>
<evidence type="ECO:0000256" key="6">
    <source>
        <dbReference type="SAM" id="Phobius"/>
    </source>
</evidence>
<evidence type="ECO:0000256" key="4">
    <source>
        <dbReference type="ARBA" id="ARBA00022989"/>
    </source>
</evidence>
<reference evidence="8" key="1">
    <citation type="submission" date="2019-05" db="EMBL/GenBank/DDBJ databases">
        <title>Methanoculleus sp. FWC-SCC1, a methanogenic archaeon isolated from deep marine cold seep.</title>
        <authorList>
            <person name="Chen Y.-W."/>
            <person name="Chen S.-C."/>
            <person name="Teng N.-H."/>
            <person name="Lai M.-C."/>
        </authorList>
    </citation>
    <scope>NUCLEOTIDE SEQUENCE</scope>
    <source>
        <strain evidence="8">FWC-SCC1</strain>
    </source>
</reference>
<feature type="transmembrane region" description="Helical" evidence="6">
    <location>
        <begin position="204"/>
        <end position="223"/>
    </location>
</feature>
<feature type="transmembrane region" description="Helical" evidence="6">
    <location>
        <begin position="703"/>
        <end position="726"/>
    </location>
</feature>
<organism evidence="8 9">
    <name type="scientific">Methanoculleus frigidifontis</name>
    <dbReference type="NCBI Taxonomy" id="2584085"/>
    <lineage>
        <taxon>Archaea</taxon>
        <taxon>Methanobacteriati</taxon>
        <taxon>Methanobacteriota</taxon>
        <taxon>Stenosarchaea group</taxon>
        <taxon>Methanomicrobia</taxon>
        <taxon>Methanomicrobiales</taxon>
        <taxon>Methanomicrobiaceae</taxon>
        <taxon>Methanoculleus</taxon>
    </lineage>
</organism>
<proteinExistence type="predicted"/>
<evidence type="ECO:0000259" key="7">
    <source>
        <dbReference type="PROSITE" id="PS50156"/>
    </source>
</evidence>
<evidence type="ECO:0000256" key="5">
    <source>
        <dbReference type="ARBA" id="ARBA00023136"/>
    </source>
</evidence>